<organism evidence="8 9">
    <name type="scientific">Cryptosporangium aurantiacum</name>
    <dbReference type="NCBI Taxonomy" id="134849"/>
    <lineage>
        <taxon>Bacteria</taxon>
        <taxon>Bacillati</taxon>
        <taxon>Actinomycetota</taxon>
        <taxon>Actinomycetes</taxon>
        <taxon>Cryptosporangiales</taxon>
        <taxon>Cryptosporangiaceae</taxon>
        <taxon>Cryptosporangium</taxon>
    </lineage>
</organism>
<keyword evidence="4 6" id="KW-1133">Transmembrane helix</keyword>
<feature type="transmembrane region" description="Helical" evidence="6">
    <location>
        <begin position="156"/>
        <end position="175"/>
    </location>
</feature>
<dbReference type="Pfam" id="PF07690">
    <property type="entry name" value="MFS_1"/>
    <property type="match status" value="1"/>
</dbReference>
<keyword evidence="9" id="KW-1185">Reference proteome</keyword>
<accession>A0A1M7JJ72</accession>
<dbReference type="InterPro" id="IPR020846">
    <property type="entry name" value="MFS_dom"/>
</dbReference>
<feature type="transmembrane region" description="Helical" evidence="6">
    <location>
        <begin position="67"/>
        <end position="88"/>
    </location>
</feature>
<reference evidence="8 9" key="1">
    <citation type="submission" date="2016-11" db="EMBL/GenBank/DDBJ databases">
        <authorList>
            <person name="Jaros S."/>
            <person name="Januszkiewicz K."/>
            <person name="Wedrychowicz H."/>
        </authorList>
    </citation>
    <scope>NUCLEOTIDE SEQUENCE [LARGE SCALE GENOMIC DNA]</scope>
    <source>
        <strain evidence="8 9">DSM 46144</strain>
    </source>
</reference>
<gene>
    <name evidence="8" type="ORF">SAMN05443668_101814</name>
</gene>
<dbReference type="RefSeq" id="WP_073251466.1">
    <property type="nucleotide sequence ID" value="NZ_FRCS01000001.1"/>
</dbReference>
<dbReference type="AlphaFoldDB" id="A0A1M7JJ72"/>
<feature type="domain" description="Major facilitator superfamily (MFS) profile" evidence="7">
    <location>
        <begin position="32"/>
        <end position="482"/>
    </location>
</feature>
<dbReference type="GO" id="GO:0005886">
    <property type="term" value="C:plasma membrane"/>
    <property type="evidence" value="ECO:0007669"/>
    <property type="project" value="UniProtKB-SubCell"/>
</dbReference>
<sequence>MTDSALRHPPLFTRLWRRKLDHYPATGPRAWYLTIVVIATITLYYELYVQGAVATQIIDEFDMTLRYFVVVAIVGNAAGALASVIAGLADRWGRANLVVVGLLITALIILIGLPNATDRNSYTLLFTALSFVEGMVLVATPALIRDFSPQLGRASAMGFWTLGPVLGSLVVSTVSSRTLPTHPDWRFQFVVCGLVGLGAFGLALIGLRELSPRLRDQLMVSLRDRTLIEARAAGIDPERETDRDRWRRVFRADVVWPAFAISVFLLFYYFAVGFFVVYYAIQFGYSEARANALANWYWVANALALVVAGITSDAFQVRKPFMIFGGLVSASGVAMFAILTTRPETSYYTFAWLLVMIASGGGIAYCAWMAAFTETVEKHDPAATATGLAIWGSVLRGVVTVSLIGLVIAVPSANALVDHGPEVRELAAKYEAEVATAAKLSAPTADTLASDPDNPVVQAVAVAEIADLPVTTVAAVLITQQKYPDLLKAYTSLRKPLGTYFTYNVGTPEVQAIIWGQVLTAMDEDVARAQRALSQLRNPPPDADLDATVKYGQRVNAAASQLVALSRVPADDLAYLQAHGADVARAREAAPHEWQRWWWVAFAGQIVFLPFVFLLTGRWNPARAMRDAQLHEQAVARELAALHEQRGS</sequence>
<dbReference type="STRING" id="134849.SAMN05443668_101814"/>
<evidence type="ECO:0000256" key="6">
    <source>
        <dbReference type="SAM" id="Phobius"/>
    </source>
</evidence>
<dbReference type="CDD" id="cd06174">
    <property type="entry name" value="MFS"/>
    <property type="match status" value="1"/>
</dbReference>
<dbReference type="InterPro" id="IPR036259">
    <property type="entry name" value="MFS_trans_sf"/>
</dbReference>
<keyword evidence="3 6" id="KW-0812">Transmembrane</keyword>
<evidence type="ECO:0000313" key="8">
    <source>
        <dbReference type="EMBL" id="SHM52941.1"/>
    </source>
</evidence>
<feature type="transmembrane region" description="Helical" evidence="6">
    <location>
        <begin position="597"/>
        <end position="616"/>
    </location>
</feature>
<dbReference type="GO" id="GO:0022857">
    <property type="term" value="F:transmembrane transporter activity"/>
    <property type="evidence" value="ECO:0007669"/>
    <property type="project" value="InterPro"/>
</dbReference>
<feature type="transmembrane region" description="Helical" evidence="6">
    <location>
        <begin position="122"/>
        <end position="144"/>
    </location>
</feature>
<keyword evidence="2" id="KW-0813">Transport</keyword>
<evidence type="ECO:0000256" key="1">
    <source>
        <dbReference type="ARBA" id="ARBA00004429"/>
    </source>
</evidence>
<evidence type="ECO:0000256" key="4">
    <source>
        <dbReference type="ARBA" id="ARBA00022989"/>
    </source>
</evidence>
<dbReference type="InterPro" id="IPR011701">
    <property type="entry name" value="MFS"/>
</dbReference>
<evidence type="ECO:0000256" key="3">
    <source>
        <dbReference type="ARBA" id="ARBA00022692"/>
    </source>
</evidence>
<keyword evidence="5 6" id="KW-0472">Membrane</keyword>
<feature type="transmembrane region" description="Helical" evidence="6">
    <location>
        <begin position="30"/>
        <end position="47"/>
    </location>
</feature>
<dbReference type="EMBL" id="FRCS01000001">
    <property type="protein sequence ID" value="SHM52941.1"/>
    <property type="molecule type" value="Genomic_DNA"/>
</dbReference>
<dbReference type="PROSITE" id="PS50850">
    <property type="entry name" value="MFS"/>
    <property type="match status" value="1"/>
</dbReference>
<evidence type="ECO:0000313" key="9">
    <source>
        <dbReference type="Proteomes" id="UP000184440"/>
    </source>
</evidence>
<feature type="transmembrane region" description="Helical" evidence="6">
    <location>
        <begin position="388"/>
        <end position="410"/>
    </location>
</feature>
<feature type="transmembrane region" description="Helical" evidence="6">
    <location>
        <begin position="296"/>
        <end position="315"/>
    </location>
</feature>
<evidence type="ECO:0000256" key="2">
    <source>
        <dbReference type="ARBA" id="ARBA00022448"/>
    </source>
</evidence>
<dbReference type="Gene3D" id="1.20.1250.20">
    <property type="entry name" value="MFS general substrate transporter like domains"/>
    <property type="match status" value="2"/>
</dbReference>
<feature type="transmembrane region" description="Helical" evidence="6">
    <location>
        <begin position="187"/>
        <end position="207"/>
    </location>
</feature>
<dbReference type="SUPFAM" id="SSF103473">
    <property type="entry name" value="MFS general substrate transporter"/>
    <property type="match status" value="1"/>
</dbReference>
<feature type="transmembrane region" description="Helical" evidence="6">
    <location>
        <begin position="322"/>
        <end position="341"/>
    </location>
</feature>
<protein>
    <submittedName>
        <fullName evidence="8">Sugar phosphate permease</fullName>
    </submittedName>
</protein>
<proteinExistence type="predicted"/>
<feature type="transmembrane region" description="Helical" evidence="6">
    <location>
        <begin position="347"/>
        <end position="368"/>
    </location>
</feature>
<evidence type="ECO:0000259" key="7">
    <source>
        <dbReference type="PROSITE" id="PS50850"/>
    </source>
</evidence>
<name>A0A1M7JJ72_9ACTN</name>
<evidence type="ECO:0000256" key="5">
    <source>
        <dbReference type="ARBA" id="ARBA00023136"/>
    </source>
</evidence>
<dbReference type="OrthoDB" id="3761592at2"/>
<feature type="transmembrane region" description="Helical" evidence="6">
    <location>
        <begin position="95"/>
        <end position="116"/>
    </location>
</feature>
<dbReference type="PANTHER" id="PTHR23501:SF191">
    <property type="entry name" value="VACUOLAR BASIC AMINO ACID TRANSPORTER 4"/>
    <property type="match status" value="1"/>
</dbReference>
<dbReference type="Proteomes" id="UP000184440">
    <property type="component" value="Unassembled WGS sequence"/>
</dbReference>
<dbReference type="PANTHER" id="PTHR23501">
    <property type="entry name" value="MAJOR FACILITATOR SUPERFAMILY"/>
    <property type="match status" value="1"/>
</dbReference>
<feature type="transmembrane region" description="Helical" evidence="6">
    <location>
        <begin position="254"/>
        <end position="281"/>
    </location>
</feature>
<comment type="subcellular location">
    <subcellularLocation>
        <location evidence="1">Cell inner membrane</location>
        <topology evidence="1">Multi-pass membrane protein</topology>
    </subcellularLocation>
</comment>